<dbReference type="InterPro" id="IPR042479">
    <property type="entry name" value="Slf1"/>
</dbReference>
<dbReference type="SMART" id="SM00248">
    <property type="entry name" value="ANK"/>
    <property type="match status" value="3"/>
</dbReference>
<dbReference type="PROSITE" id="PS50088">
    <property type="entry name" value="ANK_REPEAT"/>
    <property type="match status" value="3"/>
</dbReference>
<dbReference type="GO" id="GO:0006974">
    <property type="term" value="P:DNA damage response"/>
    <property type="evidence" value="ECO:0007669"/>
    <property type="project" value="TreeGrafter"/>
</dbReference>
<protein>
    <recommendedName>
        <fullName evidence="5">BRCT domain-containing protein</fullName>
    </recommendedName>
</protein>
<dbReference type="PANTHER" id="PTHR46677">
    <property type="entry name" value="SMC5-SMC6 COMPLEX LOCALIZATION FACTOR PROTEIN 1"/>
    <property type="match status" value="1"/>
</dbReference>
<dbReference type="SUPFAM" id="SSF48403">
    <property type="entry name" value="Ankyrin repeat"/>
    <property type="match status" value="1"/>
</dbReference>
<evidence type="ECO:0000313" key="4">
    <source>
        <dbReference type="Proteomes" id="UP001283361"/>
    </source>
</evidence>
<feature type="compositionally biased region" description="Basic and acidic residues" evidence="2">
    <location>
        <begin position="918"/>
        <end position="928"/>
    </location>
</feature>
<dbReference type="Gene3D" id="1.25.40.20">
    <property type="entry name" value="Ankyrin repeat-containing domain"/>
    <property type="match status" value="2"/>
</dbReference>
<dbReference type="SUPFAM" id="SSF52113">
    <property type="entry name" value="BRCT domain"/>
    <property type="match status" value="1"/>
</dbReference>
<dbReference type="GO" id="GO:0035861">
    <property type="term" value="C:site of double-strand break"/>
    <property type="evidence" value="ECO:0007669"/>
    <property type="project" value="TreeGrafter"/>
</dbReference>
<dbReference type="Gene3D" id="3.40.50.10190">
    <property type="entry name" value="BRCT domain"/>
    <property type="match status" value="2"/>
</dbReference>
<dbReference type="Proteomes" id="UP001283361">
    <property type="component" value="Unassembled WGS sequence"/>
</dbReference>
<evidence type="ECO:0000313" key="3">
    <source>
        <dbReference type="EMBL" id="KAK3794515.1"/>
    </source>
</evidence>
<keyword evidence="1" id="KW-0040">ANK repeat</keyword>
<sequence length="1748" mass="194006">MACRRRVISLDGFSREKSVDLTTKIRSLNASVNVSKKIFQSFSHLVCESIVCSDKFYFACAQGAWILSPQYIEESYSIGSWLPEQDYVHSVRDQLESSELVAAAQRWRWRWQNFKERPFSDWTVAILAEGNERLKYKRILSLGGANVVSLQLPLADNQNVCDLTYVFMSQAYCQRVSHLQDFGLICLQLSFITDTILKDQELDPFEYLIKSTSDTELEERTYSSRSCDLKVVESPQPHFIDTKLGKNSSSVNATSLNTSNHLQTKPDTFPLAHISGLNSSCSLKQNGRLHFAYRKNNVRVVTIPNLANKYIEEILYSEDIRETLTSYAECSDLLTQGDHNGCKGVKTISQSPQSQRNSKQIHLMDPNRSVSSQQVESRCGGVMQVNKKRKPDTVVASLPPNEKKAHVAHPSAQELLAKSGKPLETIEHTHDFKVKHSSKRKQKKSSVLMVGLSQHPALPKCIYIHSTADQESAFPENGVETKALTPSKPNGILDKSGSQRQMILKANSEQAMSPKSFSNFQMEYINKVNVTKVLDNAAFNQTGSSMSTLSASFHLNGIGAEALGNSYQVKSRPIEVSTEKTNEASKKILLTCTAQTPLRDGKDAPCSDTYLSPALSIQLKPSPFVYGQDVSDCNKSIQIKNNSISEKTFLSSSWPGTKLRSPGYSKVGKINCTESETFESPNLSLSQTSTTSVKTMQPSLQSFGFTSSFSKGKRLTNKKYFKQKQSPRLSSPTVRNLAKQISSLSSLKQVRVKQEPIVLCQEEFSGTTPNTSVIVVSSDDEEAPGRNTKAMSDALMKSEKEISFPKLASINNQPLLKQSPRFSSPTINNMVKQISSLSSSKQGIVKQEPGVHSENTHSPIAQLQEELSSTTPNTSVIVLSSDDEEFAPSESNTMTVDSRKLEQEMSFSKSASIYKQPSQKEHNPETEKSLSILQNEKATSGHKSSALKHSFSISPSVISKVRKCLASAFDSLAKKEQATSNLQPTVELAVEMDTSESVSVVNSATNSSKCGSSNLLNNFSVCSGKNNDNKLTPKKGYENVPGSSMMLDKVSEKATAVRQSIPELYGQWMEAAQELGLNDSAISHGRPTQLLLPTPLVLSKLVSLAGEGSCLDEDVATQAVTYLNGWLNLHSPCNTDVARIYAYAFRLVENDYTYLLDWIKKCALVPEASSDYTHFQALLSYFVSVLELNFNHCINVGDKKLLQNCLVVSWLWENPLGVFHTSRTCQLVKLLEKMLQSSSDSPSKQEGLAAYESVCPLIGLAAECVRLASNNWDHSSQSYGSDAVTAIVTDIGRTISNYMHNLSSEMVLLLLNLIKPPWLRAAVASYILSSSFNHYLLSDVIEARNLSLYIIVTQYFFLVPPVSANIRDKVTFQVIKTDGNKEKDNLVDRAALMNKKKHNMQLTKRNHKGETVLHTACIKNNVELLEELLSQPNVEVNIQDAIGWTPLHEACNHGSLRCVELLLQYVPESIDKQDMITCINTNVRERSADCNSQYHRKTDISDSIVEDKKERSNMRKADLNAVGPDGITPLHDAVLNNHVAICRLLLQYGGQRLLMARTVLGYTALDLAETVEMANVLKRFSSASKDEHSTETSYGLSNHDDSQTEGNVVLSDGGELAPLDSLYAVLVGEKTSRFVSYDDFSHFLSLLSTLFLAYCESRNLNDKKNKDNKTPQVDDSCSGDQAEPKGRKSAVQDLPSPDTTSDWSVLSELSLHFKLLKRHMRKLTLETDFEALRPQLEMFEIICCSFAN</sequence>
<dbReference type="InterPro" id="IPR002110">
    <property type="entry name" value="Ankyrin_rpt"/>
</dbReference>
<proteinExistence type="predicted"/>
<dbReference type="GO" id="GO:2000781">
    <property type="term" value="P:positive regulation of double-strand break repair"/>
    <property type="evidence" value="ECO:0007669"/>
    <property type="project" value="InterPro"/>
</dbReference>
<keyword evidence="4" id="KW-1185">Reference proteome</keyword>
<organism evidence="3 4">
    <name type="scientific">Elysia crispata</name>
    <name type="common">lettuce slug</name>
    <dbReference type="NCBI Taxonomy" id="231223"/>
    <lineage>
        <taxon>Eukaryota</taxon>
        <taxon>Metazoa</taxon>
        <taxon>Spiralia</taxon>
        <taxon>Lophotrochozoa</taxon>
        <taxon>Mollusca</taxon>
        <taxon>Gastropoda</taxon>
        <taxon>Heterobranchia</taxon>
        <taxon>Euthyneura</taxon>
        <taxon>Panpulmonata</taxon>
        <taxon>Sacoglossa</taxon>
        <taxon>Placobranchoidea</taxon>
        <taxon>Plakobranchidae</taxon>
        <taxon>Elysia</taxon>
    </lineage>
</organism>
<dbReference type="Pfam" id="PF00023">
    <property type="entry name" value="Ank"/>
    <property type="match status" value="1"/>
</dbReference>
<dbReference type="Pfam" id="PF12796">
    <property type="entry name" value="Ank_2"/>
    <property type="match status" value="1"/>
</dbReference>
<evidence type="ECO:0000256" key="2">
    <source>
        <dbReference type="SAM" id="MobiDB-lite"/>
    </source>
</evidence>
<dbReference type="InterPro" id="IPR036420">
    <property type="entry name" value="BRCT_dom_sf"/>
</dbReference>
<dbReference type="GO" id="GO:0005634">
    <property type="term" value="C:nucleus"/>
    <property type="evidence" value="ECO:0007669"/>
    <property type="project" value="TreeGrafter"/>
</dbReference>
<dbReference type="InterPro" id="IPR036770">
    <property type="entry name" value="Ankyrin_rpt-contain_sf"/>
</dbReference>
<reference evidence="3" key="1">
    <citation type="journal article" date="2023" name="G3 (Bethesda)">
        <title>A reference genome for the long-term kleptoplast-retaining sea slug Elysia crispata morphotype clarki.</title>
        <authorList>
            <person name="Eastman K.E."/>
            <person name="Pendleton A.L."/>
            <person name="Shaikh M.A."/>
            <person name="Suttiyut T."/>
            <person name="Ogas R."/>
            <person name="Tomko P."/>
            <person name="Gavelis G."/>
            <person name="Widhalm J.R."/>
            <person name="Wisecaver J.H."/>
        </authorList>
    </citation>
    <scope>NUCLEOTIDE SEQUENCE</scope>
    <source>
        <strain evidence="3">ECLA1</strain>
    </source>
</reference>
<feature type="region of interest" description="Disordered" evidence="2">
    <location>
        <begin position="1588"/>
        <end position="1610"/>
    </location>
</feature>
<dbReference type="PROSITE" id="PS50297">
    <property type="entry name" value="ANK_REP_REGION"/>
    <property type="match status" value="2"/>
</dbReference>
<feature type="region of interest" description="Disordered" evidence="2">
    <location>
        <begin position="1663"/>
        <end position="1701"/>
    </location>
</feature>
<evidence type="ECO:0000256" key="1">
    <source>
        <dbReference type="PROSITE-ProRule" id="PRU00023"/>
    </source>
</evidence>
<dbReference type="CDD" id="cd17738">
    <property type="entry name" value="BRCT_TopBP1_rpt7"/>
    <property type="match status" value="1"/>
</dbReference>
<dbReference type="EMBL" id="JAWDGP010001105">
    <property type="protein sequence ID" value="KAK3794515.1"/>
    <property type="molecule type" value="Genomic_DNA"/>
</dbReference>
<feature type="repeat" description="ANK" evidence="1">
    <location>
        <begin position="1525"/>
        <end position="1549"/>
    </location>
</feature>
<gene>
    <name evidence="3" type="ORF">RRG08_003666</name>
</gene>
<feature type="compositionally biased region" description="Polar residues" evidence="2">
    <location>
        <begin position="1670"/>
        <end position="1679"/>
    </location>
</feature>
<comment type="caution">
    <text evidence="3">The sequence shown here is derived from an EMBL/GenBank/DDBJ whole genome shotgun (WGS) entry which is preliminary data.</text>
</comment>
<accession>A0AAE1AVH6</accession>
<feature type="repeat" description="ANK" evidence="1">
    <location>
        <begin position="1442"/>
        <end position="1464"/>
    </location>
</feature>
<dbReference type="GO" id="GO:1990166">
    <property type="term" value="P:protein localization to site of double-strand break"/>
    <property type="evidence" value="ECO:0007669"/>
    <property type="project" value="TreeGrafter"/>
</dbReference>
<dbReference type="PANTHER" id="PTHR46677:SF1">
    <property type="entry name" value="SMC5-SMC6 COMPLEX LOCALIZATION FACTOR PROTEIN 1"/>
    <property type="match status" value="1"/>
</dbReference>
<feature type="repeat" description="ANK" evidence="1">
    <location>
        <begin position="1408"/>
        <end position="1441"/>
    </location>
</feature>
<evidence type="ECO:0008006" key="5">
    <source>
        <dbReference type="Google" id="ProtNLM"/>
    </source>
</evidence>
<feature type="compositionally biased region" description="Polar residues" evidence="2">
    <location>
        <begin position="907"/>
        <end position="917"/>
    </location>
</feature>
<name>A0AAE1AVH6_9GAST</name>
<feature type="region of interest" description="Disordered" evidence="2">
    <location>
        <begin position="907"/>
        <end position="930"/>
    </location>
</feature>